<dbReference type="InterPro" id="IPR011250">
    <property type="entry name" value="OMP/PagP_B-barrel"/>
</dbReference>
<dbReference type="SUPFAM" id="SSF56925">
    <property type="entry name" value="OMPA-like"/>
    <property type="match status" value="1"/>
</dbReference>
<dbReference type="RefSeq" id="WP_240713118.1">
    <property type="nucleotide sequence ID" value="NZ_JAKVTV010000002.1"/>
</dbReference>
<name>A0A9X2ABB0_9FLAO</name>
<dbReference type="AlphaFoldDB" id="A0A9X2ABB0"/>
<proteinExistence type="predicted"/>
<organism evidence="1 2">
    <name type="scientific">Christiangramia lutea</name>
    <dbReference type="NCBI Taxonomy" id="1607951"/>
    <lineage>
        <taxon>Bacteria</taxon>
        <taxon>Pseudomonadati</taxon>
        <taxon>Bacteroidota</taxon>
        <taxon>Flavobacteriia</taxon>
        <taxon>Flavobacteriales</taxon>
        <taxon>Flavobacteriaceae</taxon>
        <taxon>Christiangramia</taxon>
    </lineage>
</organism>
<dbReference type="Gene3D" id="2.40.160.20">
    <property type="match status" value="1"/>
</dbReference>
<protein>
    <recommendedName>
        <fullName evidence="3">Outer membrane protein beta-barrel domain-containing protein</fullName>
    </recommendedName>
</protein>
<dbReference type="Proteomes" id="UP001139226">
    <property type="component" value="Unassembled WGS sequence"/>
</dbReference>
<gene>
    <name evidence="1" type="ORF">ML462_07125</name>
</gene>
<evidence type="ECO:0000313" key="1">
    <source>
        <dbReference type="EMBL" id="MCH4822943.1"/>
    </source>
</evidence>
<comment type="caution">
    <text evidence="1">The sequence shown here is derived from an EMBL/GenBank/DDBJ whole genome shotgun (WGS) entry which is preliminary data.</text>
</comment>
<evidence type="ECO:0008006" key="3">
    <source>
        <dbReference type="Google" id="ProtNLM"/>
    </source>
</evidence>
<keyword evidence="2" id="KW-1185">Reference proteome</keyword>
<accession>A0A9X2ABB0</accession>
<dbReference type="EMBL" id="JAKVTV010000002">
    <property type="protein sequence ID" value="MCH4822943.1"/>
    <property type="molecule type" value="Genomic_DNA"/>
</dbReference>
<evidence type="ECO:0000313" key="2">
    <source>
        <dbReference type="Proteomes" id="UP001139226"/>
    </source>
</evidence>
<reference evidence="1" key="1">
    <citation type="submission" date="2022-03" db="EMBL/GenBank/DDBJ databases">
        <title>Gramella crocea sp. nov., isolated from activated sludge of a seafood processing plant.</title>
        <authorList>
            <person name="Zhang X."/>
        </authorList>
    </citation>
    <scope>NUCLEOTIDE SEQUENCE</scope>
    <source>
        <strain evidence="1">YJ019</strain>
    </source>
</reference>
<sequence>MKKLLGFVIFVFLTSYTIRAQGINISIQGGYVFDDSFDSYFDFNEFYEGKIEGGLQWGVGLEYMFRPDYGLEITYLRQDTDGPTSYFRRNDSSIRYTNFDLGINYIMLGGNRYFNFSNNSLVGFAGLMAGIVAVSAENPENGMSGDATKFSWGAKLGVIYWFSDIIGFKIQTDLKSAVQAMGGGLYFGTGGADVGLTSYSTIYQFGIAGGIVFKIDQ</sequence>